<dbReference type="Pfam" id="PF01470">
    <property type="entry name" value="Peptidase_C15"/>
    <property type="match status" value="1"/>
</dbReference>
<evidence type="ECO:0000313" key="7">
    <source>
        <dbReference type="Proteomes" id="UP001231518"/>
    </source>
</evidence>
<reference evidence="6" key="1">
    <citation type="submission" date="2023-03" db="EMBL/GenBank/DDBJ databases">
        <title>Chromosome-level genomes of two armyworms, Mythimna separata and Mythimna loreyi, provide insights into the biosynthesis and reception of sex pheromones.</title>
        <authorList>
            <person name="Zhao H."/>
        </authorList>
    </citation>
    <scope>NUCLEOTIDE SEQUENCE</scope>
    <source>
        <strain evidence="6">BeijingLab</strain>
        <tissue evidence="6">Pupa</tissue>
    </source>
</reference>
<dbReference type="InterPro" id="IPR016125">
    <property type="entry name" value="Peptidase_C15-like"/>
</dbReference>
<protein>
    <recommendedName>
        <fullName evidence="8">Pyroglutamyl-peptidase I</fullName>
    </recommendedName>
</protein>
<dbReference type="PANTHER" id="PTHR23402">
    <property type="entry name" value="PROTEASE FAMILY C15 PYROGLUTAMYL-PEPTIDASE I-RELATED"/>
    <property type="match status" value="1"/>
</dbReference>
<sequence>MFLNTARVIDDILNDLKYSKPKRVLITGFGPFGEFKTNPSWQAVEAMDTGNINTGHEIILYKEKVGVRYVDVDLNVPRLLDIRKPHLTIHVGVSKQVTTLRLEVQANKHGYKKYDSVFRKAARAANPSPGPDSIATSFDVAAIQNEFNEYRSEDDLPLEISKEAGLYLCEYIYYTSLSHARSPTLFVHVPPHKEPEKLARGLERIVELCLKQLHLAELRLVSSKQL</sequence>
<evidence type="ECO:0000256" key="5">
    <source>
        <dbReference type="ARBA" id="ARBA00022807"/>
    </source>
</evidence>
<organism evidence="6 7">
    <name type="scientific">Mythimna separata</name>
    <name type="common">Oriental armyworm</name>
    <name type="synonym">Pseudaletia separata</name>
    <dbReference type="NCBI Taxonomy" id="271217"/>
    <lineage>
        <taxon>Eukaryota</taxon>
        <taxon>Metazoa</taxon>
        <taxon>Ecdysozoa</taxon>
        <taxon>Arthropoda</taxon>
        <taxon>Hexapoda</taxon>
        <taxon>Insecta</taxon>
        <taxon>Pterygota</taxon>
        <taxon>Neoptera</taxon>
        <taxon>Endopterygota</taxon>
        <taxon>Lepidoptera</taxon>
        <taxon>Glossata</taxon>
        <taxon>Ditrysia</taxon>
        <taxon>Noctuoidea</taxon>
        <taxon>Noctuidae</taxon>
        <taxon>Noctuinae</taxon>
        <taxon>Hadenini</taxon>
        <taxon>Mythimna</taxon>
    </lineage>
</organism>
<evidence type="ECO:0000313" key="6">
    <source>
        <dbReference type="EMBL" id="KAJ8717575.1"/>
    </source>
</evidence>
<proteinExistence type="inferred from homology"/>
<comment type="similarity">
    <text evidence="1">Belongs to the peptidase C15 family.</text>
</comment>
<evidence type="ECO:0000256" key="1">
    <source>
        <dbReference type="ARBA" id="ARBA00006641"/>
    </source>
</evidence>
<keyword evidence="4" id="KW-0378">Hydrolase</keyword>
<accession>A0AAD7YJL4</accession>
<keyword evidence="2" id="KW-0963">Cytoplasm</keyword>
<name>A0AAD7YJL4_MYTSE</name>
<keyword evidence="5" id="KW-0788">Thiol protease</keyword>
<gene>
    <name evidence="6" type="ORF">PYW07_005505</name>
</gene>
<dbReference type="EMBL" id="JARGEI010000016">
    <property type="protein sequence ID" value="KAJ8717575.1"/>
    <property type="molecule type" value="Genomic_DNA"/>
</dbReference>
<dbReference type="AlphaFoldDB" id="A0AAD7YJL4"/>
<dbReference type="GO" id="GO:0006508">
    <property type="term" value="P:proteolysis"/>
    <property type="evidence" value="ECO:0007669"/>
    <property type="project" value="UniProtKB-KW"/>
</dbReference>
<evidence type="ECO:0008006" key="8">
    <source>
        <dbReference type="Google" id="ProtNLM"/>
    </source>
</evidence>
<dbReference type="Proteomes" id="UP001231518">
    <property type="component" value="Chromosome 18"/>
</dbReference>
<evidence type="ECO:0000256" key="3">
    <source>
        <dbReference type="ARBA" id="ARBA00022670"/>
    </source>
</evidence>
<evidence type="ECO:0000256" key="2">
    <source>
        <dbReference type="ARBA" id="ARBA00022490"/>
    </source>
</evidence>
<dbReference type="InterPro" id="IPR000816">
    <property type="entry name" value="Peptidase_C15"/>
</dbReference>
<dbReference type="Gene3D" id="3.40.630.20">
    <property type="entry name" value="Peptidase C15, pyroglutamyl peptidase I-like"/>
    <property type="match status" value="1"/>
</dbReference>
<dbReference type="GO" id="GO:0005829">
    <property type="term" value="C:cytosol"/>
    <property type="evidence" value="ECO:0007669"/>
    <property type="project" value="InterPro"/>
</dbReference>
<dbReference type="InterPro" id="IPR036440">
    <property type="entry name" value="Peptidase_C15-like_sf"/>
</dbReference>
<comment type="caution">
    <text evidence="6">The sequence shown here is derived from an EMBL/GenBank/DDBJ whole genome shotgun (WGS) entry which is preliminary data.</text>
</comment>
<keyword evidence="7" id="KW-1185">Reference proteome</keyword>
<dbReference type="SUPFAM" id="SSF53182">
    <property type="entry name" value="Pyrrolidone carboxyl peptidase (pyroglutamate aminopeptidase)"/>
    <property type="match status" value="1"/>
</dbReference>
<dbReference type="PRINTS" id="PR00706">
    <property type="entry name" value="PYROGLUPTASE"/>
</dbReference>
<dbReference type="PANTHER" id="PTHR23402:SF1">
    <property type="entry name" value="PYROGLUTAMYL-PEPTIDASE I"/>
    <property type="match status" value="1"/>
</dbReference>
<dbReference type="GO" id="GO:0016920">
    <property type="term" value="F:pyroglutamyl-peptidase activity"/>
    <property type="evidence" value="ECO:0007669"/>
    <property type="project" value="InterPro"/>
</dbReference>
<keyword evidence="3" id="KW-0645">Protease</keyword>
<evidence type="ECO:0000256" key="4">
    <source>
        <dbReference type="ARBA" id="ARBA00022801"/>
    </source>
</evidence>